<proteinExistence type="predicted"/>
<dbReference type="KEGG" id="rpe:RPE_0919"/>
<accession>Q07T59</accession>
<reference evidence="1" key="1">
    <citation type="submission" date="2006-09" db="EMBL/GenBank/DDBJ databases">
        <title>Complete sequence of Rhodopseudomonas palustris BisA53.</title>
        <authorList>
            <consortium name="US DOE Joint Genome Institute"/>
            <person name="Copeland A."/>
            <person name="Lucas S."/>
            <person name="Lapidus A."/>
            <person name="Barry K."/>
            <person name="Detter J.C."/>
            <person name="Glavina del Rio T."/>
            <person name="Hammon N."/>
            <person name="Israni S."/>
            <person name="Dalin E."/>
            <person name="Tice H."/>
            <person name="Pitluck S."/>
            <person name="Chain P."/>
            <person name="Malfatti S."/>
            <person name="Shin M."/>
            <person name="Vergez L."/>
            <person name="Schmutz J."/>
            <person name="Larimer F."/>
            <person name="Land M."/>
            <person name="Hauser L."/>
            <person name="Pelletier D.A."/>
            <person name="Kyrpides N."/>
            <person name="Kim E."/>
            <person name="Harwood C.S."/>
            <person name="Oda Y."/>
            <person name="Richardson P."/>
        </authorList>
    </citation>
    <scope>NUCLEOTIDE SEQUENCE [LARGE SCALE GENOMIC DNA]</scope>
    <source>
        <strain evidence="1">BisA53</strain>
    </source>
</reference>
<protein>
    <submittedName>
        <fullName evidence="1">Uncharacterized protein</fullName>
    </submittedName>
</protein>
<organism evidence="1">
    <name type="scientific">Rhodopseudomonas palustris (strain BisA53)</name>
    <dbReference type="NCBI Taxonomy" id="316055"/>
    <lineage>
        <taxon>Bacteria</taxon>
        <taxon>Pseudomonadati</taxon>
        <taxon>Pseudomonadota</taxon>
        <taxon>Alphaproteobacteria</taxon>
        <taxon>Hyphomicrobiales</taxon>
        <taxon>Nitrobacteraceae</taxon>
        <taxon>Rhodopseudomonas</taxon>
    </lineage>
</organism>
<dbReference type="eggNOG" id="ENOG5033CPG">
    <property type="taxonomic scope" value="Bacteria"/>
</dbReference>
<name>Q07T59_RHOP5</name>
<dbReference type="EMBL" id="CP000463">
    <property type="protein sequence ID" value="ABJ04875.1"/>
    <property type="molecule type" value="Genomic_DNA"/>
</dbReference>
<dbReference type="STRING" id="316055.RPE_0919"/>
<evidence type="ECO:0000313" key="1">
    <source>
        <dbReference type="EMBL" id="ABJ04875.1"/>
    </source>
</evidence>
<sequence>MWRCISAREVTMAYALKARFWIRVVLAGVVLALLGQTARAAEWTTHSLAEVSFAVPADWTVSQRRKDRALLLRNPAGNLELRVEWWLQDEPLLGFADIKSHKRVKVAGKPATWVHSGFADTTVLKIVLDEKRRDRHQLLLVLEATGTEFESVAPLFDEILARVNFGNSAAIDPGRQIVTSASSANGRDGARYLPSADEEEVRLWLGPVSFEAPVAWQVRPDPSGVAIAMVRPDQQAELVVTLWQVGRPMPSDGVETVEHVTIAGEPATRLRQRTRKSEVEHIFFDDPLPDGARIAITLRPAADFDADAAPILELFYASLDRHMAAPGGPTLMPWHKRGPVGDPFADLDMKKLLK</sequence>
<gene>
    <name evidence="1" type="ordered locus">RPE_0919</name>
</gene>
<dbReference type="AlphaFoldDB" id="Q07T59"/>
<dbReference type="HOGENOM" id="CLU_782736_0_0_5"/>